<dbReference type="EMBL" id="OZ022409">
    <property type="protein sequence ID" value="CAK9440393.1"/>
    <property type="molecule type" value="Genomic_DNA"/>
</dbReference>
<organism evidence="1 2">
    <name type="scientific">Lodderomyces beijingensis</name>
    <dbReference type="NCBI Taxonomy" id="1775926"/>
    <lineage>
        <taxon>Eukaryota</taxon>
        <taxon>Fungi</taxon>
        <taxon>Dikarya</taxon>
        <taxon>Ascomycota</taxon>
        <taxon>Saccharomycotina</taxon>
        <taxon>Pichiomycetes</taxon>
        <taxon>Debaryomycetaceae</taxon>
        <taxon>Candida/Lodderomyces clade</taxon>
        <taxon>Lodderomyces</taxon>
    </lineage>
</organism>
<protein>
    <recommendedName>
        <fullName evidence="3">JAB1/MPN/MOV34 metalloenzyme domain-containing protein</fullName>
    </recommendedName>
</protein>
<reference evidence="1 2" key="1">
    <citation type="submission" date="2024-03" db="EMBL/GenBank/DDBJ databases">
        <authorList>
            <person name="Brejova B."/>
        </authorList>
    </citation>
    <scope>NUCLEOTIDE SEQUENCE [LARGE SCALE GENOMIC DNA]</scope>
    <source>
        <strain evidence="1 2">CBS 14171</strain>
    </source>
</reference>
<dbReference type="GeneID" id="92209689"/>
<dbReference type="RefSeq" id="XP_066831431.1">
    <property type="nucleotide sequence ID" value="XM_066974720.1"/>
</dbReference>
<evidence type="ECO:0008006" key="3">
    <source>
        <dbReference type="Google" id="ProtNLM"/>
    </source>
</evidence>
<keyword evidence="2" id="KW-1185">Reference proteome</keyword>
<dbReference type="Proteomes" id="UP001497383">
    <property type="component" value="Chromosome 5"/>
</dbReference>
<gene>
    <name evidence="1" type="ORF">LODBEIA_P44930</name>
</gene>
<evidence type="ECO:0000313" key="2">
    <source>
        <dbReference type="Proteomes" id="UP001497383"/>
    </source>
</evidence>
<evidence type="ECO:0000313" key="1">
    <source>
        <dbReference type="EMBL" id="CAK9440393.1"/>
    </source>
</evidence>
<proteinExistence type="predicted"/>
<sequence length="284" mass="32008">MMIESVQLRSQLLLNIADILARNIDLQFGVVLGYREDGSKLVVLTSFEIITKSNSVDYDYLYKRHGQLKLVYPQCLVLGIYQILSSSNEPNSSTVAMSQEMQHFCNTYQIPLVETPIYLTYNSSSQLQSRKKLPFQAYFADSSTPVTTVIDLSETESIAALTIENHKAYFIANGKKNREEVNIKKHVEKISKTLSILDDKLHTSSIATTSDSKAAPASREEDLADQNANVLSNKLSSLREIHKDTATEEATILKLQTTQLALLTEQKMVLENVQNQFLKQLRLK</sequence>
<accession>A0ABP0ZQ49</accession>
<dbReference type="Gene3D" id="3.40.140.10">
    <property type="entry name" value="Cytidine Deaminase, domain 2"/>
    <property type="match status" value="1"/>
</dbReference>
<name>A0ABP0ZQ49_9ASCO</name>